<dbReference type="KEGG" id="pchi:PC41400_20135"/>
<feature type="transmembrane region" description="Helical" evidence="1">
    <location>
        <begin position="81"/>
        <end position="99"/>
    </location>
</feature>
<dbReference type="InterPro" id="IPR011737">
    <property type="entry name" value="CHP02206_TP0381"/>
</dbReference>
<evidence type="ECO:0000256" key="1">
    <source>
        <dbReference type="SAM" id="Phobius"/>
    </source>
</evidence>
<dbReference type="OrthoDB" id="9813172at2"/>
<keyword evidence="1" id="KW-1133">Transmembrane helix</keyword>
<feature type="transmembrane region" description="Helical" evidence="1">
    <location>
        <begin position="134"/>
        <end position="153"/>
    </location>
</feature>
<dbReference type="GeneID" id="95377104"/>
<evidence type="ECO:0000313" key="5">
    <source>
        <dbReference type="Proteomes" id="UP001527202"/>
    </source>
</evidence>
<gene>
    <name evidence="2" type="ORF">M5X16_13780</name>
    <name evidence="3" type="ORF">PC41400_20135</name>
</gene>
<accession>A0A410X059</accession>
<dbReference type="EMBL" id="CP026520">
    <property type="protein sequence ID" value="QAV19841.1"/>
    <property type="molecule type" value="Genomic_DNA"/>
</dbReference>
<proteinExistence type="predicted"/>
<reference evidence="3 4" key="1">
    <citation type="submission" date="2018-01" db="EMBL/GenBank/DDBJ databases">
        <title>The whole genome sequencing and assembly of Paenibacillus chitinolyticus KCCM 41400 strain.</title>
        <authorList>
            <person name="Kim J.-Y."/>
            <person name="Park M.-K."/>
            <person name="Lee Y.-J."/>
            <person name="Yi H."/>
            <person name="Bahn Y.-S."/>
            <person name="Kim J.F."/>
            <person name="Lee D.-W."/>
        </authorList>
    </citation>
    <scope>NUCLEOTIDE SEQUENCE [LARGE SCALE GENOMIC DNA]</scope>
    <source>
        <strain evidence="3 4">KCCM 41400</strain>
    </source>
</reference>
<feature type="transmembrane region" description="Helical" evidence="1">
    <location>
        <begin position="165"/>
        <end position="190"/>
    </location>
</feature>
<evidence type="ECO:0000313" key="4">
    <source>
        <dbReference type="Proteomes" id="UP000288943"/>
    </source>
</evidence>
<feature type="transmembrane region" description="Helical" evidence="1">
    <location>
        <begin position="210"/>
        <end position="232"/>
    </location>
</feature>
<sequence>MERFFGANEAEGFTAFSGAHWAALTVFAALVLALYGSRNWFTRGNRALRGRIAIALILVLCETGLNVWYAAEGIYDVRYTLPLELCSISLYLSVFMLLFKSRLLFQVVYFTGIGGALMALATPVLWYAFPHFRFFEFFAAHIAIILGVLYLIWVEGFRPTFKSVFLAMGYLNVLLVAVGTANFLTGGNYMFLAHKPETASLLDYLGPYPWYLLSLEAAALVIFLLMYLPFALGSARPKNPRLPHVR</sequence>
<dbReference type="Pfam" id="PF14808">
    <property type="entry name" value="TMEM164"/>
    <property type="match status" value="1"/>
</dbReference>
<evidence type="ECO:0000313" key="2">
    <source>
        <dbReference type="EMBL" id="MCY9596845.1"/>
    </source>
</evidence>
<feature type="transmembrane region" description="Helical" evidence="1">
    <location>
        <begin position="48"/>
        <end position="69"/>
    </location>
</feature>
<dbReference type="AlphaFoldDB" id="A0A410X059"/>
<name>A0A410X059_9BACL</name>
<reference evidence="2 5" key="2">
    <citation type="submission" date="2022-05" db="EMBL/GenBank/DDBJ databases">
        <title>Genome Sequencing of Bee-Associated Microbes.</title>
        <authorList>
            <person name="Dunlap C."/>
        </authorList>
    </citation>
    <scope>NUCLEOTIDE SEQUENCE [LARGE SCALE GENOMIC DNA]</scope>
    <source>
        <strain evidence="2 5">NRRL B-23120</strain>
    </source>
</reference>
<dbReference type="Proteomes" id="UP000288943">
    <property type="component" value="Chromosome"/>
</dbReference>
<feature type="transmembrane region" description="Helical" evidence="1">
    <location>
        <begin position="12"/>
        <end position="36"/>
    </location>
</feature>
<keyword evidence="5" id="KW-1185">Reference proteome</keyword>
<keyword evidence="1" id="KW-0472">Membrane</keyword>
<evidence type="ECO:0000313" key="3">
    <source>
        <dbReference type="EMBL" id="QAV19841.1"/>
    </source>
</evidence>
<feature type="transmembrane region" description="Helical" evidence="1">
    <location>
        <begin position="106"/>
        <end position="128"/>
    </location>
</feature>
<dbReference type="EMBL" id="JAMDMJ010000015">
    <property type="protein sequence ID" value="MCY9596845.1"/>
    <property type="molecule type" value="Genomic_DNA"/>
</dbReference>
<dbReference type="NCBIfam" id="TIGR02206">
    <property type="entry name" value="intg_mem_TP0381"/>
    <property type="match status" value="1"/>
</dbReference>
<keyword evidence="1" id="KW-0812">Transmembrane</keyword>
<organism evidence="3 4">
    <name type="scientific">Paenibacillus chitinolyticus</name>
    <dbReference type="NCBI Taxonomy" id="79263"/>
    <lineage>
        <taxon>Bacteria</taxon>
        <taxon>Bacillati</taxon>
        <taxon>Bacillota</taxon>
        <taxon>Bacilli</taxon>
        <taxon>Bacillales</taxon>
        <taxon>Paenibacillaceae</taxon>
        <taxon>Paenibacillus</taxon>
    </lineage>
</organism>
<dbReference type="Proteomes" id="UP001527202">
    <property type="component" value="Unassembled WGS sequence"/>
</dbReference>
<protein>
    <submittedName>
        <fullName evidence="3">TIGR02206 family membrane protein</fullName>
    </submittedName>
</protein>
<dbReference type="RefSeq" id="WP_042227208.1">
    <property type="nucleotide sequence ID" value="NZ_CP026520.1"/>
</dbReference>